<protein>
    <submittedName>
        <fullName evidence="1">Uncharacterized protein</fullName>
    </submittedName>
</protein>
<organism evidence="1">
    <name type="scientific">Anguilla anguilla</name>
    <name type="common">European freshwater eel</name>
    <name type="synonym">Muraena anguilla</name>
    <dbReference type="NCBI Taxonomy" id="7936"/>
    <lineage>
        <taxon>Eukaryota</taxon>
        <taxon>Metazoa</taxon>
        <taxon>Chordata</taxon>
        <taxon>Craniata</taxon>
        <taxon>Vertebrata</taxon>
        <taxon>Euteleostomi</taxon>
        <taxon>Actinopterygii</taxon>
        <taxon>Neopterygii</taxon>
        <taxon>Teleostei</taxon>
        <taxon>Anguilliformes</taxon>
        <taxon>Anguillidae</taxon>
        <taxon>Anguilla</taxon>
    </lineage>
</organism>
<accession>A0A0E9SZH1</accession>
<sequence length="52" mass="6000">MEVLSFCSRKPKGYYFEAVEVAVVFIFKNNRFSHTVGWFVWCSGKLKTTSSS</sequence>
<dbReference type="AlphaFoldDB" id="A0A0E9SZH1"/>
<reference evidence="1" key="1">
    <citation type="submission" date="2014-11" db="EMBL/GenBank/DDBJ databases">
        <authorList>
            <person name="Amaro Gonzalez C."/>
        </authorList>
    </citation>
    <scope>NUCLEOTIDE SEQUENCE</scope>
</reference>
<name>A0A0E9SZH1_ANGAN</name>
<evidence type="ECO:0000313" key="1">
    <source>
        <dbReference type="EMBL" id="JAH46075.1"/>
    </source>
</evidence>
<dbReference type="EMBL" id="GBXM01062502">
    <property type="protein sequence ID" value="JAH46075.1"/>
    <property type="molecule type" value="Transcribed_RNA"/>
</dbReference>
<proteinExistence type="predicted"/>
<reference evidence="1" key="2">
    <citation type="journal article" date="2015" name="Fish Shellfish Immunol.">
        <title>Early steps in the European eel (Anguilla anguilla)-Vibrio vulnificus interaction in the gills: Role of the RtxA13 toxin.</title>
        <authorList>
            <person name="Callol A."/>
            <person name="Pajuelo D."/>
            <person name="Ebbesson L."/>
            <person name="Teles M."/>
            <person name="MacKenzie S."/>
            <person name="Amaro C."/>
        </authorList>
    </citation>
    <scope>NUCLEOTIDE SEQUENCE</scope>
</reference>